<dbReference type="PANTHER" id="PTHR30213:SF1">
    <property type="entry name" value="INNER MEMBRANE PROTEIN YHJD"/>
    <property type="match status" value="1"/>
</dbReference>
<evidence type="ECO:0000256" key="5">
    <source>
        <dbReference type="ARBA" id="ARBA00023136"/>
    </source>
</evidence>
<evidence type="ECO:0000313" key="8">
    <source>
        <dbReference type="EMBL" id="WPR88264.1"/>
    </source>
</evidence>
<keyword evidence="4 7" id="KW-1133">Transmembrane helix</keyword>
<gene>
    <name evidence="8" type="ORF">SM116_10770</name>
</gene>
<evidence type="ECO:0000256" key="1">
    <source>
        <dbReference type="ARBA" id="ARBA00004651"/>
    </source>
</evidence>
<feature type="region of interest" description="Disordered" evidence="6">
    <location>
        <begin position="1"/>
        <end position="22"/>
    </location>
</feature>
<feature type="transmembrane region" description="Helical" evidence="7">
    <location>
        <begin position="172"/>
        <end position="205"/>
    </location>
</feature>
<dbReference type="PANTHER" id="PTHR30213">
    <property type="entry name" value="INNER MEMBRANE PROTEIN YHJD"/>
    <property type="match status" value="1"/>
</dbReference>
<protein>
    <submittedName>
        <fullName evidence="8">YihY/virulence factor BrkB family protein</fullName>
    </submittedName>
</protein>
<evidence type="ECO:0000256" key="7">
    <source>
        <dbReference type="SAM" id="Phobius"/>
    </source>
</evidence>
<keyword evidence="2" id="KW-1003">Cell membrane</keyword>
<keyword evidence="5 7" id="KW-0472">Membrane</keyword>
<evidence type="ECO:0000313" key="9">
    <source>
        <dbReference type="Proteomes" id="UP001323798"/>
    </source>
</evidence>
<name>A0ABZ0SJI3_9MICO</name>
<sequence length="359" mass="38138">MVDSEHVVDGKHVDEQSRAGDARAKKRPGGFVALQRTAVAWALRFRVVRAVLLYTEHRGPMLADSVTYRALFSVFAGVLLGFSLAAIWLGNNPSAMHALTKALEAVIPGIANVVDVNKIQAPAGFTVVGIVSLIALIGAAIGAITSLRTALRVLADEFVDDTLWLSVILRNVLVGLAFGVLLLAAAAATFLGSAGIAAVLGWFGVSPNDWPAVVGTQTFGVVIVFVIDTVAIALVFRLLSGVRSRARDLWVGAALGGIGLTVLQVLSGLFVRGASSNPLLASFASLVALLLWFNLSAQVILLSSSYIITATEEAESRGPHLEPAATLAQRRVRRAQFLLEEARFAVEDAQKAEQQERER</sequence>
<proteinExistence type="predicted"/>
<dbReference type="Pfam" id="PF03631">
    <property type="entry name" value="Virul_fac_BrkB"/>
    <property type="match status" value="1"/>
</dbReference>
<evidence type="ECO:0000256" key="2">
    <source>
        <dbReference type="ARBA" id="ARBA00022475"/>
    </source>
</evidence>
<feature type="transmembrane region" description="Helical" evidence="7">
    <location>
        <begin position="283"/>
        <end position="308"/>
    </location>
</feature>
<accession>A0ABZ0SJI3</accession>
<dbReference type="RefSeq" id="WP_320940984.1">
    <property type="nucleotide sequence ID" value="NZ_BAABEU010000010.1"/>
</dbReference>
<reference evidence="8 9" key="1">
    <citation type="submission" date="2023-11" db="EMBL/GenBank/DDBJ databases">
        <title>Genome sequence of Microbacterium rhizosphaerae KACC 19337.</title>
        <authorList>
            <person name="Choi H."/>
            <person name="Kim S."/>
            <person name="Kim Y."/>
            <person name="Kwon S.-W."/>
            <person name="Heo J."/>
        </authorList>
    </citation>
    <scope>NUCLEOTIDE SEQUENCE [LARGE SCALE GENOMIC DNA]</scope>
    <source>
        <strain evidence="8 9">KACC 19337</strain>
    </source>
</reference>
<feature type="transmembrane region" description="Helical" evidence="7">
    <location>
        <begin position="66"/>
        <end position="89"/>
    </location>
</feature>
<comment type="subcellular location">
    <subcellularLocation>
        <location evidence="1">Cell membrane</location>
        <topology evidence="1">Multi-pass membrane protein</topology>
    </subcellularLocation>
</comment>
<dbReference type="EMBL" id="CP139368">
    <property type="protein sequence ID" value="WPR88264.1"/>
    <property type="molecule type" value="Genomic_DNA"/>
</dbReference>
<feature type="transmembrane region" description="Helical" evidence="7">
    <location>
        <begin position="251"/>
        <end position="271"/>
    </location>
</feature>
<dbReference type="InterPro" id="IPR017039">
    <property type="entry name" value="Virul_fac_BrkB"/>
</dbReference>
<keyword evidence="9" id="KW-1185">Reference proteome</keyword>
<feature type="transmembrane region" description="Helical" evidence="7">
    <location>
        <begin position="217"/>
        <end position="239"/>
    </location>
</feature>
<keyword evidence="3 7" id="KW-0812">Transmembrane</keyword>
<evidence type="ECO:0000256" key="3">
    <source>
        <dbReference type="ARBA" id="ARBA00022692"/>
    </source>
</evidence>
<feature type="transmembrane region" description="Helical" evidence="7">
    <location>
        <begin position="125"/>
        <end position="151"/>
    </location>
</feature>
<evidence type="ECO:0000256" key="4">
    <source>
        <dbReference type="ARBA" id="ARBA00022989"/>
    </source>
</evidence>
<dbReference type="Proteomes" id="UP001323798">
    <property type="component" value="Chromosome"/>
</dbReference>
<organism evidence="8 9">
    <name type="scientific">Microbacterium rhizosphaerae</name>
    <dbReference type="NCBI Taxonomy" id="1678237"/>
    <lineage>
        <taxon>Bacteria</taxon>
        <taxon>Bacillati</taxon>
        <taxon>Actinomycetota</taxon>
        <taxon>Actinomycetes</taxon>
        <taxon>Micrococcales</taxon>
        <taxon>Microbacteriaceae</taxon>
        <taxon>Microbacterium</taxon>
    </lineage>
</organism>
<evidence type="ECO:0000256" key="6">
    <source>
        <dbReference type="SAM" id="MobiDB-lite"/>
    </source>
</evidence>